<proteinExistence type="predicted"/>
<feature type="signal peptide" evidence="1">
    <location>
        <begin position="1"/>
        <end position="22"/>
    </location>
</feature>
<keyword evidence="1" id="KW-0732">Signal</keyword>
<dbReference type="EMBL" id="BPNI01000117">
    <property type="protein sequence ID" value="GJA42994.1"/>
    <property type="molecule type" value="Genomic_DNA"/>
</dbReference>
<sequence length="73" mass="7939">MNNINKLVLAIGFTLTTFPSLAAGFQCGEHVTLGVPGQSSQLLCREGYAAGYNYDTKVSDWVSYWMTAARLCS</sequence>
<dbReference type="AlphaFoldDB" id="A0AAV4YPJ0"/>
<dbReference type="Proteomes" id="UP000886939">
    <property type="component" value="Unassembled WGS sequence"/>
</dbReference>
<protein>
    <submittedName>
        <fullName evidence="2">Uncharacterized protein</fullName>
    </submittedName>
</protein>
<dbReference type="Gene3D" id="3.40.570.10">
    <property type="entry name" value="Extracellular Endonuclease, subunit A"/>
    <property type="match status" value="1"/>
</dbReference>
<organism evidence="2 3">
    <name type="scientific">Aeromonas caviae</name>
    <name type="common">Aeromonas punctata</name>
    <dbReference type="NCBI Taxonomy" id="648"/>
    <lineage>
        <taxon>Bacteria</taxon>
        <taxon>Pseudomonadati</taxon>
        <taxon>Pseudomonadota</taxon>
        <taxon>Gammaproteobacteria</taxon>
        <taxon>Aeromonadales</taxon>
        <taxon>Aeromonadaceae</taxon>
        <taxon>Aeromonas</taxon>
    </lineage>
</organism>
<evidence type="ECO:0000256" key="1">
    <source>
        <dbReference type="SAM" id="SignalP"/>
    </source>
</evidence>
<accession>A0AAV4YPJ0</accession>
<evidence type="ECO:0000313" key="3">
    <source>
        <dbReference type="Proteomes" id="UP000886939"/>
    </source>
</evidence>
<comment type="caution">
    <text evidence="2">The sequence shown here is derived from an EMBL/GenBank/DDBJ whole genome shotgun (WGS) entry which is preliminary data.</text>
</comment>
<gene>
    <name evidence="2" type="ORF">KAM343_37900</name>
</gene>
<evidence type="ECO:0000313" key="2">
    <source>
        <dbReference type="EMBL" id="GJA42994.1"/>
    </source>
</evidence>
<name>A0AAV4YPJ0_AERCA</name>
<feature type="chain" id="PRO_5043988650" evidence="1">
    <location>
        <begin position="23"/>
        <end position="73"/>
    </location>
</feature>
<reference evidence="2" key="1">
    <citation type="submission" date="2021-07" db="EMBL/GenBank/DDBJ databases">
        <title>Draft genome sequence of carbapenem-resistant Aeromonas spp. in Japan.</title>
        <authorList>
            <person name="Maehana S."/>
            <person name="Suzuki M."/>
            <person name="Kitasato H."/>
        </authorList>
    </citation>
    <scope>NUCLEOTIDE SEQUENCE</scope>
    <source>
        <strain evidence="2">KAM343</strain>
    </source>
</reference>
<dbReference type="InterPro" id="IPR044929">
    <property type="entry name" value="DNA/RNA_non-sp_Endonuclease_sf"/>
</dbReference>